<proteinExistence type="predicted"/>
<dbReference type="SUPFAM" id="SSF46565">
    <property type="entry name" value="Chaperone J-domain"/>
    <property type="match status" value="1"/>
</dbReference>
<keyword evidence="4" id="KW-1185">Reference proteome</keyword>
<dbReference type="EMBL" id="VJYK02000079">
    <property type="protein sequence ID" value="MQS02228.1"/>
    <property type="molecule type" value="Genomic_DNA"/>
</dbReference>
<gene>
    <name evidence="3" type="ORF">FNX44_010140</name>
    <name evidence="2" type="ORF">H3147_06115</name>
</gene>
<evidence type="ECO:0008006" key="6">
    <source>
        <dbReference type="Google" id="ProtNLM"/>
    </source>
</evidence>
<protein>
    <recommendedName>
        <fullName evidence="6">J domain-containing protein</fullName>
    </recommendedName>
</protein>
<evidence type="ECO:0000313" key="5">
    <source>
        <dbReference type="Proteomes" id="UP000517765"/>
    </source>
</evidence>
<evidence type="ECO:0000313" key="2">
    <source>
        <dbReference type="EMBL" id="MBB1258406.1"/>
    </source>
</evidence>
<evidence type="ECO:0000313" key="3">
    <source>
        <dbReference type="EMBL" id="MQS02228.1"/>
    </source>
</evidence>
<accession>A0A5P0YPP5</accession>
<reference evidence="2" key="3">
    <citation type="journal article" name="Syst. Appl. Microbiol.">
        <title>Streptomyces alkaliterrae sp. nov., isolated from an alkaline soil, and emended descriptions of Streptomyces alkaliphilus, Streptomyces calidiresistens and Streptomyces durbertensis.</title>
        <authorList>
            <person name="Swiecimska M."/>
            <person name="Golinska P."/>
            <person name="Nouioui I."/>
            <person name="Wypij M."/>
            <person name="Rai M."/>
            <person name="Sangal V."/>
            <person name="Goodfellow M."/>
        </authorList>
    </citation>
    <scope>NUCLEOTIDE SEQUENCE</scope>
    <source>
        <strain evidence="2">OF8</strain>
    </source>
</reference>
<feature type="region of interest" description="Disordered" evidence="1">
    <location>
        <begin position="265"/>
        <end position="287"/>
    </location>
</feature>
<dbReference type="EMBL" id="JABJXA010000023">
    <property type="protein sequence ID" value="MBB1258406.1"/>
    <property type="molecule type" value="Genomic_DNA"/>
</dbReference>
<dbReference type="AlphaFoldDB" id="A0A5P0YPP5"/>
<dbReference type="RefSeq" id="WP_143647688.1">
    <property type="nucleotide sequence ID" value="NZ_JABJXA010000023.1"/>
</dbReference>
<reference evidence="3 4" key="1">
    <citation type="submission" date="2019-10" db="EMBL/GenBank/DDBJ databases">
        <title>Streptomyces sp. nov., a novel actinobacterium isolated from alkaline environment.</title>
        <authorList>
            <person name="Golinska P."/>
        </authorList>
    </citation>
    <scope>NUCLEOTIDE SEQUENCE [LARGE SCALE GENOMIC DNA]</scope>
    <source>
        <strain evidence="3 4">OF1</strain>
    </source>
</reference>
<dbReference type="Proteomes" id="UP000517765">
    <property type="component" value="Unassembled WGS sequence"/>
</dbReference>
<dbReference type="InterPro" id="IPR036869">
    <property type="entry name" value="J_dom_sf"/>
</dbReference>
<evidence type="ECO:0000313" key="4">
    <source>
        <dbReference type="Proteomes" id="UP000320857"/>
    </source>
</evidence>
<comment type="caution">
    <text evidence="3">The sequence shown here is derived from an EMBL/GenBank/DDBJ whole genome shotgun (WGS) entry which is preliminary data.</text>
</comment>
<evidence type="ECO:0000256" key="1">
    <source>
        <dbReference type="SAM" id="MobiDB-lite"/>
    </source>
</evidence>
<reference evidence="5" key="2">
    <citation type="submission" date="2020-05" db="EMBL/GenBank/DDBJ databases">
        <title>Classification of alakaliphilic streptomycetes isolated from an alkaline soil next to Lonar Crater, India and a proposal for the recognition of Streptomyces alkaliterrae sp. nov.</title>
        <authorList>
            <person name="Golinska P."/>
        </authorList>
    </citation>
    <scope>NUCLEOTIDE SEQUENCE [LARGE SCALE GENOMIC DNA]</scope>
    <source>
        <strain evidence="5">OF8</strain>
    </source>
</reference>
<sequence>MSNPQTQASQQEEPATDRLARAVRAAETALIEYEIAVESFRVEVENFSRLHHQRLGPVYRRLDELDALIAEEVAARTGDPKDLEAAREARAALLPMPGLEDLLGDWVQSDGLSPEALAMLTDQPVRAPERVRPSEEARRRYRELVRRAHPDLTTDPAERERREAFVVRVNQAYARGDVAALAALAEEWEAGPAREPDFLSEAEELYARLEWLAERRDWLTRQVAELEESAVGSMLKLAADDPDGLLDEIADQLQAQVVAKEARLAELRGGDTEPGGHTPTPPPTERA</sequence>
<dbReference type="Proteomes" id="UP000320857">
    <property type="component" value="Unassembled WGS sequence"/>
</dbReference>
<name>A0A5P0YPP5_9ACTN</name>
<organism evidence="3 4">
    <name type="scientific">Streptomyces alkaliterrae</name>
    <dbReference type="NCBI Taxonomy" id="2213162"/>
    <lineage>
        <taxon>Bacteria</taxon>
        <taxon>Bacillati</taxon>
        <taxon>Actinomycetota</taxon>
        <taxon>Actinomycetes</taxon>
        <taxon>Kitasatosporales</taxon>
        <taxon>Streptomycetaceae</taxon>
        <taxon>Streptomyces</taxon>
    </lineage>
</organism>